<dbReference type="AlphaFoldDB" id="A0A699T6M2"/>
<feature type="region of interest" description="Disordered" evidence="1">
    <location>
        <begin position="1"/>
        <end position="79"/>
    </location>
</feature>
<comment type="caution">
    <text evidence="2">The sequence shown here is derived from an EMBL/GenBank/DDBJ whole genome shotgun (WGS) entry which is preliminary data.</text>
</comment>
<protein>
    <submittedName>
        <fullName evidence="2">Uncharacterized protein</fullName>
    </submittedName>
</protein>
<accession>A0A699T6M2</accession>
<feature type="non-terminal residue" evidence="2">
    <location>
        <position position="1"/>
    </location>
</feature>
<gene>
    <name evidence="2" type="ORF">Tci_877028</name>
</gene>
<evidence type="ECO:0000313" key="2">
    <source>
        <dbReference type="EMBL" id="GFD05059.1"/>
    </source>
</evidence>
<feature type="compositionally biased region" description="Basic and acidic residues" evidence="1">
    <location>
        <begin position="55"/>
        <end position="68"/>
    </location>
</feature>
<name>A0A699T6M2_TANCI</name>
<sequence length="102" mass="10353">NVGLKNSGGNSKHNKGVEWRKKNSKSNTSNGFAQGSAGAGSVLRRLRSAKIAGKACDRAEGSPHDDRGGNMGVGISSSKDGKAIAETNILKEKGIAGSGTSN</sequence>
<proteinExistence type="predicted"/>
<organism evidence="2">
    <name type="scientific">Tanacetum cinerariifolium</name>
    <name type="common">Dalmatian daisy</name>
    <name type="synonym">Chrysanthemum cinerariifolium</name>
    <dbReference type="NCBI Taxonomy" id="118510"/>
    <lineage>
        <taxon>Eukaryota</taxon>
        <taxon>Viridiplantae</taxon>
        <taxon>Streptophyta</taxon>
        <taxon>Embryophyta</taxon>
        <taxon>Tracheophyta</taxon>
        <taxon>Spermatophyta</taxon>
        <taxon>Magnoliopsida</taxon>
        <taxon>eudicotyledons</taxon>
        <taxon>Gunneridae</taxon>
        <taxon>Pentapetalae</taxon>
        <taxon>asterids</taxon>
        <taxon>campanulids</taxon>
        <taxon>Asterales</taxon>
        <taxon>Asteraceae</taxon>
        <taxon>Asteroideae</taxon>
        <taxon>Anthemideae</taxon>
        <taxon>Anthemidinae</taxon>
        <taxon>Tanacetum</taxon>
    </lineage>
</organism>
<reference evidence="2" key="1">
    <citation type="journal article" date="2019" name="Sci. Rep.">
        <title>Draft genome of Tanacetum cinerariifolium, the natural source of mosquito coil.</title>
        <authorList>
            <person name="Yamashiro T."/>
            <person name="Shiraishi A."/>
            <person name="Satake H."/>
            <person name="Nakayama K."/>
        </authorList>
    </citation>
    <scope>NUCLEOTIDE SEQUENCE</scope>
</reference>
<dbReference type="EMBL" id="BKCJ011215737">
    <property type="protein sequence ID" value="GFD05059.1"/>
    <property type="molecule type" value="Genomic_DNA"/>
</dbReference>
<evidence type="ECO:0000256" key="1">
    <source>
        <dbReference type="SAM" id="MobiDB-lite"/>
    </source>
</evidence>